<evidence type="ECO:0000313" key="1">
    <source>
        <dbReference type="EMBL" id="QQV91415.1"/>
    </source>
</evidence>
<keyword evidence="2" id="KW-1185">Reference proteome</keyword>
<dbReference type="Proteomes" id="UP000693839">
    <property type="component" value="Segment"/>
</dbReference>
<dbReference type="EMBL" id="MT732473">
    <property type="protein sequence ID" value="QQV91415.1"/>
    <property type="molecule type" value="Genomic_DNA"/>
</dbReference>
<proteinExistence type="predicted"/>
<name>A0A8E4ZMT0_9CAUD</name>
<gene>
    <name evidence="1" type="ORF">Leef1_5</name>
</gene>
<protein>
    <submittedName>
        <fullName evidence="1">Uncharacterized protein</fullName>
    </submittedName>
</protein>
<reference evidence="1" key="1">
    <citation type="submission" date="2020-07" db="EMBL/GenBank/DDBJ databases">
        <title>Highly diverse flavobacterial phages as mortality factor during North Sea spring blooms.</title>
        <authorList>
            <person name="Bartlau N."/>
            <person name="Wichels A."/>
            <person name="Krohne G."/>
            <person name="Adriaenssens E.M."/>
            <person name="Heins A."/>
            <person name="Fuchs B.M."/>
            <person name="Amann R."/>
            <person name="Moraru C."/>
        </authorList>
    </citation>
    <scope>NUCLEOTIDE SEQUENCE</scope>
</reference>
<accession>A0A8E4ZMT0</accession>
<sequence>MLAENIYMKDVLKKMKTLDENGKAVPFSIKFRTLNKYTSKGGKLKEYAEARLVTKEKQERITSVAALRAMQPRVIKERKNPNHFANKTRNLKLPNGEMKKFRIRFVIEFNGQKVIY</sequence>
<organism evidence="1 2">
    <name type="scientific">Polaribacter phage Leef_1</name>
    <dbReference type="NCBI Taxonomy" id="2745684"/>
    <lineage>
        <taxon>Viruses</taxon>
        <taxon>Duplodnaviria</taxon>
        <taxon>Heunggongvirae</taxon>
        <taxon>Uroviricota</taxon>
        <taxon>Caudoviricetes</taxon>
        <taxon>Helgolandviridae</taxon>
        <taxon>Leefvirus</taxon>
        <taxon>Leefvirus Leef</taxon>
    </lineage>
</organism>
<evidence type="ECO:0000313" key="2">
    <source>
        <dbReference type="Proteomes" id="UP000693839"/>
    </source>
</evidence>